<evidence type="ECO:0000313" key="4">
    <source>
        <dbReference type="EMBL" id="CAD8819416.1"/>
    </source>
</evidence>
<organism evidence="4">
    <name type="scientific">Timspurckia oligopyrenoides</name>
    <dbReference type="NCBI Taxonomy" id="708627"/>
    <lineage>
        <taxon>Eukaryota</taxon>
        <taxon>Rhodophyta</taxon>
        <taxon>Bangiophyceae</taxon>
        <taxon>Porphyridiales</taxon>
        <taxon>Porphyridiaceae</taxon>
        <taxon>Timspurckia</taxon>
    </lineage>
</organism>
<reference evidence="4" key="1">
    <citation type="submission" date="2021-01" db="EMBL/GenBank/DDBJ databases">
        <authorList>
            <person name="Corre E."/>
            <person name="Pelletier E."/>
            <person name="Niang G."/>
            <person name="Scheremetjew M."/>
            <person name="Finn R."/>
            <person name="Kale V."/>
            <person name="Holt S."/>
            <person name="Cochrane G."/>
            <person name="Meng A."/>
            <person name="Brown T."/>
            <person name="Cohen L."/>
        </authorList>
    </citation>
    <scope>NUCLEOTIDE SEQUENCE</scope>
    <source>
        <strain evidence="4">CCMP3278</strain>
    </source>
</reference>
<dbReference type="Pfam" id="PF10302">
    <property type="entry name" value="Dsc3_N"/>
    <property type="match status" value="1"/>
</dbReference>
<keyword evidence="2" id="KW-1133">Transmembrane helix</keyword>
<dbReference type="InterPro" id="IPR029071">
    <property type="entry name" value="Ubiquitin-like_domsf"/>
</dbReference>
<feature type="domain" description="Ubiquitin-like" evidence="3">
    <location>
        <begin position="21"/>
        <end position="105"/>
    </location>
</feature>
<proteinExistence type="predicted"/>
<accession>A0A7S1ERR4</accession>
<dbReference type="Gene3D" id="3.10.20.90">
    <property type="entry name" value="Phosphatidylinositol 3-kinase Catalytic Subunit, Chain A, domain 1"/>
    <property type="match status" value="1"/>
</dbReference>
<keyword evidence="2" id="KW-0812">Transmembrane</keyword>
<sequence length="274" mass="31824">MTQESHQVYSKESNSETKDGFQIYVLMVGSDERNLITILHDSVSPTVQDLRQSIFLNSKLNLDPMKHRLRIIYQGKLLSDATQLLSSAKISPFSTVHCSVTDTTPSTDENGGNESEEQRVIQHRIVYNPNNETRILMLDENEISMRELRQLILEQATNYRIARRMSQQNGEGEEEDADLEELEERVRQFELENVIFDEDEDDEIFLMTERDGEWSDFVWGFLLGFFLGVIMLIISLDRTINLSRKWRSGILCGVILNMTFSITMLMADKHRHRI</sequence>
<dbReference type="EMBL" id="HBFP01005376">
    <property type="protein sequence ID" value="CAD8819416.1"/>
    <property type="molecule type" value="Transcribed_RNA"/>
</dbReference>
<name>A0A7S1ERR4_9RHOD</name>
<dbReference type="InterPro" id="IPR025390">
    <property type="entry name" value="Dsc3_C"/>
</dbReference>
<dbReference type="AlphaFoldDB" id="A0A7S1ERR4"/>
<keyword evidence="1" id="KW-0175">Coiled coil</keyword>
<dbReference type="InterPro" id="IPR019413">
    <property type="entry name" value="Dsc3_ub-like_dom"/>
</dbReference>
<feature type="coiled-coil region" evidence="1">
    <location>
        <begin position="165"/>
        <end position="199"/>
    </location>
</feature>
<dbReference type="Pfam" id="PF13373">
    <property type="entry name" value="Dsc3_C"/>
    <property type="match status" value="1"/>
</dbReference>
<evidence type="ECO:0000256" key="1">
    <source>
        <dbReference type="SAM" id="Coils"/>
    </source>
</evidence>
<keyword evidence="2" id="KW-0472">Membrane</keyword>
<protein>
    <recommendedName>
        <fullName evidence="3">Ubiquitin-like domain-containing protein</fullName>
    </recommendedName>
</protein>
<evidence type="ECO:0000256" key="2">
    <source>
        <dbReference type="SAM" id="Phobius"/>
    </source>
</evidence>
<dbReference type="InterPro" id="IPR000626">
    <property type="entry name" value="Ubiquitin-like_dom"/>
</dbReference>
<dbReference type="PROSITE" id="PS50053">
    <property type="entry name" value="UBIQUITIN_2"/>
    <property type="match status" value="1"/>
</dbReference>
<feature type="transmembrane region" description="Helical" evidence="2">
    <location>
        <begin position="248"/>
        <end position="267"/>
    </location>
</feature>
<evidence type="ECO:0000259" key="3">
    <source>
        <dbReference type="PROSITE" id="PS50053"/>
    </source>
</evidence>
<feature type="transmembrane region" description="Helical" evidence="2">
    <location>
        <begin position="217"/>
        <end position="236"/>
    </location>
</feature>
<gene>
    <name evidence="4" type="ORF">TOLI1172_LOCUS3805</name>
</gene>
<dbReference type="SUPFAM" id="SSF54236">
    <property type="entry name" value="Ubiquitin-like"/>
    <property type="match status" value="1"/>
</dbReference>